<dbReference type="AlphaFoldDB" id="A0A2T2WRM4"/>
<reference evidence="8 9" key="1">
    <citation type="journal article" date="2014" name="BMC Genomics">
        <title>Comparison of environmental and isolate Sulfobacillus genomes reveals diverse carbon, sulfur, nitrogen, and hydrogen metabolisms.</title>
        <authorList>
            <person name="Justice N.B."/>
            <person name="Norman A."/>
            <person name="Brown C.T."/>
            <person name="Singh A."/>
            <person name="Thomas B.C."/>
            <person name="Banfield J.F."/>
        </authorList>
    </citation>
    <scope>NUCLEOTIDE SEQUENCE [LARGE SCALE GENOMIC DNA]</scope>
    <source>
        <strain evidence="8">AMDSBA4</strain>
    </source>
</reference>
<evidence type="ECO:0000256" key="3">
    <source>
        <dbReference type="ARBA" id="ARBA00023082"/>
    </source>
</evidence>
<evidence type="ECO:0000256" key="1">
    <source>
        <dbReference type="ARBA" id="ARBA00010641"/>
    </source>
</evidence>
<dbReference type="InterPro" id="IPR014284">
    <property type="entry name" value="RNA_pol_sigma-70_dom"/>
</dbReference>
<dbReference type="SUPFAM" id="SSF88659">
    <property type="entry name" value="Sigma3 and sigma4 domains of RNA polymerase sigma factors"/>
    <property type="match status" value="1"/>
</dbReference>
<dbReference type="Gene3D" id="1.10.10.10">
    <property type="entry name" value="Winged helix-like DNA-binding domain superfamily/Winged helix DNA-binding domain"/>
    <property type="match status" value="1"/>
</dbReference>
<dbReference type="InterPro" id="IPR036388">
    <property type="entry name" value="WH-like_DNA-bd_sf"/>
</dbReference>
<comment type="caution">
    <text evidence="8">The sequence shown here is derived from an EMBL/GenBank/DDBJ whole genome shotgun (WGS) entry which is preliminary data.</text>
</comment>
<dbReference type="PANTHER" id="PTHR43133">
    <property type="entry name" value="RNA POLYMERASE ECF-TYPE SIGMA FACTO"/>
    <property type="match status" value="1"/>
</dbReference>
<dbReference type="GO" id="GO:0003677">
    <property type="term" value="F:DNA binding"/>
    <property type="evidence" value="ECO:0007669"/>
    <property type="project" value="UniProtKB-KW"/>
</dbReference>
<dbReference type="PANTHER" id="PTHR43133:SF8">
    <property type="entry name" value="RNA POLYMERASE SIGMA FACTOR HI_1459-RELATED"/>
    <property type="match status" value="1"/>
</dbReference>
<comment type="similarity">
    <text evidence="1">Belongs to the sigma-70 factor family. ECF subfamily.</text>
</comment>
<gene>
    <name evidence="8" type="ORF">C7B46_20870</name>
</gene>
<dbReference type="Proteomes" id="UP000242972">
    <property type="component" value="Unassembled WGS sequence"/>
</dbReference>
<keyword evidence="2" id="KW-0805">Transcription regulation</keyword>
<keyword evidence="4" id="KW-0238">DNA-binding</keyword>
<proteinExistence type="inferred from homology"/>
<dbReference type="SUPFAM" id="SSF88946">
    <property type="entry name" value="Sigma2 domain of RNA polymerase sigma factors"/>
    <property type="match status" value="1"/>
</dbReference>
<dbReference type="Pfam" id="PF04542">
    <property type="entry name" value="Sigma70_r2"/>
    <property type="match status" value="1"/>
</dbReference>
<evidence type="ECO:0000256" key="5">
    <source>
        <dbReference type="ARBA" id="ARBA00023163"/>
    </source>
</evidence>
<dbReference type="GO" id="GO:0006352">
    <property type="term" value="P:DNA-templated transcription initiation"/>
    <property type="evidence" value="ECO:0007669"/>
    <property type="project" value="InterPro"/>
</dbReference>
<evidence type="ECO:0008006" key="10">
    <source>
        <dbReference type="Google" id="ProtNLM"/>
    </source>
</evidence>
<dbReference type="EMBL" id="PXYW01000164">
    <property type="protein sequence ID" value="PSR24878.1"/>
    <property type="molecule type" value="Genomic_DNA"/>
</dbReference>
<name>A0A2T2WRM4_9FIRM</name>
<feature type="domain" description="RNA polymerase sigma-70 region 2" evidence="6">
    <location>
        <begin position="11"/>
        <end position="75"/>
    </location>
</feature>
<organism evidence="8 9">
    <name type="scientific">Sulfobacillus benefaciens</name>
    <dbReference type="NCBI Taxonomy" id="453960"/>
    <lineage>
        <taxon>Bacteria</taxon>
        <taxon>Bacillati</taxon>
        <taxon>Bacillota</taxon>
        <taxon>Clostridia</taxon>
        <taxon>Eubacteriales</taxon>
        <taxon>Clostridiales Family XVII. Incertae Sedis</taxon>
        <taxon>Sulfobacillus</taxon>
    </lineage>
</organism>
<evidence type="ECO:0000313" key="9">
    <source>
        <dbReference type="Proteomes" id="UP000242972"/>
    </source>
</evidence>
<sequence length="158" mass="18322">MADVSKVDLWVKAWGDKLVKFAALYTNDSHLAQDIAQETFIELYRLALQRPTLDIHPGWLYRVARNKIRDYARRKMLSGNAVEPGEGTAVSQDWTIRVLVQDTLVRLSRSDQECLWLFYYLDLPVDEISIVLGIPPASVRGRLYRARRRFKAIWGDDQ</sequence>
<evidence type="ECO:0000256" key="4">
    <source>
        <dbReference type="ARBA" id="ARBA00023125"/>
    </source>
</evidence>
<dbReference type="Gene3D" id="1.10.1740.10">
    <property type="match status" value="1"/>
</dbReference>
<dbReference type="InterPro" id="IPR013325">
    <property type="entry name" value="RNA_pol_sigma_r2"/>
</dbReference>
<evidence type="ECO:0000313" key="8">
    <source>
        <dbReference type="EMBL" id="PSR24878.1"/>
    </source>
</evidence>
<dbReference type="InterPro" id="IPR013324">
    <property type="entry name" value="RNA_pol_sigma_r3/r4-like"/>
</dbReference>
<dbReference type="GO" id="GO:0016987">
    <property type="term" value="F:sigma factor activity"/>
    <property type="evidence" value="ECO:0007669"/>
    <property type="project" value="UniProtKB-KW"/>
</dbReference>
<dbReference type="InterPro" id="IPR013249">
    <property type="entry name" value="RNA_pol_sigma70_r4_t2"/>
</dbReference>
<evidence type="ECO:0000259" key="7">
    <source>
        <dbReference type="Pfam" id="PF08281"/>
    </source>
</evidence>
<dbReference type="InterPro" id="IPR007627">
    <property type="entry name" value="RNA_pol_sigma70_r2"/>
</dbReference>
<evidence type="ECO:0000259" key="6">
    <source>
        <dbReference type="Pfam" id="PF04542"/>
    </source>
</evidence>
<dbReference type="NCBIfam" id="TIGR02937">
    <property type="entry name" value="sigma70-ECF"/>
    <property type="match status" value="1"/>
</dbReference>
<protein>
    <recommendedName>
        <fullName evidence="10">RNA polymerase subunit sigma-24</fullName>
    </recommendedName>
</protein>
<keyword evidence="5" id="KW-0804">Transcription</keyword>
<evidence type="ECO:0000256" key="2">
    <source>
        <dbReference type="ARBA" id="ARBA00023015"/>
    </source>
</evidence>
<keyword evidence="3" id="KW-0731">Sigma factor</keyword>
<dbReference type="InterPro" id="IPR039425">
    <property type="entry name" value="RNA_pol_sigma-70-like"/>
</dbReference>
<accession>A0A2T2WRM4</accession>
<dbReference type="Pfam" id="PF08281">
    <property type="entry name" value="Sigma70_r4_2"/>
    <property type="match status" value="1"/>
</dbReference>
<feature type="domain" description="RNA polymerase sigma factor 70 region 4 type 2" evidence="7">
    <location>
        <begin position="99"/>
        <end position="149"/>
    </location>
</feature>